<keyword evidence="2" id="KW-0812">Transmembrane</keyword>
<feature type="transmembrane region" description="Helical" evidence="2">
    <location>
        <begin position="212"/>
        <end position="234"/>
    </location>
</feature>
<protein>
    <submittedName>
        <fullName evidence="3">Uncharacterized protein</fullName>
    </submittedName>
</protein>
<dbReference type="Proteomes" id="UP000218785">
    <property type="component" value="Plasmid plasmid4"/>
</dbReference>
<keyword evidence="3" id="KW-0614">Plasmid</keyword>
<feature type="region of interest" description="Disordered" evidence="1">
    <location>
        <begin position="1"/>
        <end position="20"/>
    </location>
</feature>
<keyword evidence="2" id="KW-0472">Membrane</keyword>
<evidence type="ECO:0000313" key="3">
    <source>
        <dbReference type="EMBL" id="BAZ03329.1"/>
    </source>
</evidence>
<dbReference type="EMBL" id="AP018252">
    <property type="protein sequence ID" value="BAZ03329.1"/>
    <property type="molecule type" value="Genomic_DNA"/>
</dbReference>
<proteinExistence type="predicted"/>
<feature type="transmembrane region" description="Helical" evidence="2">
    <location>
        <begin position="182"/>
        <end position="200"/>
    </location>
</feature>
<name>A0A1Z4NC74_9CYAN</name>
<accession>A0A1Z4NC74</accession>
<keyword evidence="4" id="KW-1185">Reference proteome</keyword>
<gene>
    <name evidence="3" type="ORF">NIES37_73420</name>
</gene>
<evidence type="ECO:0000313" key="4">
    <source>
        <dbReference type="Proteomes" id="UP000218785"/>
    </source>
</evidence>
<feature type="transmembrane region" description="Helical" evidence="2">
    <location>
        <begin position="66"/>
        <end position="84"/>
    </location>
</feature>
<feature type="transmembrane region" description="Helical" evidence="2">
    <location>
        <begin position="104"/>
        <end position="128"/>
    </location>
</feature>
<feature type="transmembrane region" description="Helical" evidence="2">
    <location>
        <begin position="33"/>
        <end position="54"/>
    </location>
</feature>
<dbReference type="KEGG" id="ttq:NIES37_73420"/>
<dbReference type="RefSeq" id="WP_096585645.1">
    <property type="nucleotide sequence ID" value="NZ_CAWNJS010000005.1"/>
</dbReference>
<keyword evidence="2" id="KW-1133">Transmembrane helix</keyword>
<evidence type="ECO:0000256" key="1">
    <source>
        <dbReference type="SAM" id="MobiDB-lite"/>
    </source>
</evidence>
<sequence length="238" mass="26732">MKSAEYKPPNNSNSTAATSSKTSNKRVTNYAEILAQWIVDIIALPVTFITHIFAQFVTPGSSGTKILGAMGFFLGTLLSSDGIWQTLFQGIPMFSWFETTWIGWFGWLTLPFNLFFWLSLGISALVQVMEARSLRGKRPDQAKAEFEESKQYTLSSKPTANIDLTTALWRDYKVAGMKERHAGGAIALFFWIFDLTTTFFGRNPFAYTDPGQILGCLAYNFTTMMAGEIGYTIWRLTK</sequence>
<geneLocation type="plasmid" evidence="4">
    <name>Plasmid4 dna</name>
</geneLocation>
<organism evidence="3 4">
    <name type="scientific">Tolypothrix tenuis PCC 7101</name>
    <dbReference type="NCBI Taxonomy" id="231146"/>
    <lineage>
        <taxon>Bacteria</taxon>
        <taxon>Bacillati</taxon>
        <taxon>Cyanobacteriota</taxon>
        <taxon>Cyanophyceae</taxon>
        <taxon>Nostocales</taxon>
        <taxon>Tolypothrichaceae</taxon>
        <taxon>Tolypothrix</taxon>
    </lineage>
</organism>
<feature type="compositionally biased region" description="Low complexity" evidence="1">
    <location>
        <begin position="10"/>
        <end position="20"/>
    </location>
</feature>
<evidence type="ECO:0000256" key="2">
    <source>
        <dbReference type="SAM" id="Phobius"/>
    </source>
</evidence>
<dbReference type="AlphaFoldDB" id="A0A1Z4NC74"/>
<reference evidence="3 4" key="1">
    <citation type="submission" date="2017-06" db="EMBL/GenBank/DDBJ databases">
        <title>Genome sequencing of cyanobaciteial culture collection at National Institute for Environmental Studies (NIES).</title>
        <authorList>
            <person name="Hirose Y."/>
            <person name="Shimura Y."/>
            <person name="Fujisawa T."/>
            <person name="Nakamura Y."/>
            <person name="Kawachi M."/>
        </authorList>
    </citation>
    <scope>NUCLEOTIDE SEQUENCE [LARGE SCALE GENOMIC DNA]</scope>
    <source>
        <strain evidence="3 4">NIES-37</strain>
        <plasmid evidence="4">Plasmid4 dna</plasmid>
    </source>
</reference>